<name>A0A6A5UXA3_9PLEO</name>
<organism evidence="1 2">
    <name type="scientific">Bimuria novae-zelandiae CBS 107.79</name>
    <dbReference type="NCBI Taxonomy" id="1447943"/>
    <lineage>
        <taxon>Eukaryota</taxon>
        <taxon>Fungi</taxon>
        <taxon>Dikarya</taxon>
        <taxon>Ascomycota</taxon>
        <taxon>Pezizomycotina</taxon>
        <taxon>Dothideomycetes</taxon>
        <taxon>Pleosporomycetidae</taxon>
        <taxon>Pleosporales</taxon>
        <taxon>Massarineae</taxon>
        <taxon>Didymosphaeriaceae</taxon>
        <taxon>Bimuria</taxon>
    </lineage>
</organism>
<dbReference type="OrthoDB" id="3795413at2759"/>
<protein>
    <submittedName>
        <fullName evidence="1">Uncharacterized protein</fullName>
    </submittedName>
</protein>
<accession>A0A6A5UXA3</accession>
<dbReference type="EMBL" id="ML976711">
    <property type="protein sequence ID" value="KAF1969308.1"/>
    <property type="molecule type" value="Genomic_DNA"/>
</dbReference>
<keyword evidence="2" id="KW-1185">Reference proteome</keyword>
<dbReference type="Proteomes" id="UP000800036">
    <property type="component" value="Unassembled WGS sequence"/>
</dbReference>
<dbReference type="AlphaFoldDB" id="A0A6A5UXA3"/>
<proteinExistence type="predicted"/>
<gene>
    <name evidence="1" type="ORF">BU23DRAFT_571681</name>
</gene>
<evidence type="ECO:0000313" key="2">
    <source>
        <dbReference type="Proteomes" id="UP000800036"/>
    </source>
</evidence>
<sequence>MAPPNTHTLSAKSAPTLEAVEQCWKKTEAWRIKCSIAEDDEATKVLAVIHRAYEEKAKLQEDLDKKLDRLTKISFHQLSHQITVRLPREIRDMIYTTVLERDHVLRNNQAIEIERIPHERHLGPLSPNDPSFPPIHLWDTAYCDVTFVRELAEMCYRQRTFEFRQEGLYLLPTFLGKGALLQGKGSQQDAMKPIEHVGSLRIRVKPTRNGWNYTLQNLRVLSELRRKAKLEFVLDKVVTVFNGVEDIEQAIREFGDLFPLFAEMREHGHTLTVHFRSVRVHEYADNPPIPPRKGWQSSYSLRTGVSITQVFRFQSVLFHAETGSHGHISEHGDTSVRAMNHQADSEWDRGSAYIYDRHYFREPGG</sequence>
<reference evidence="1" key="1">
    <citation type="journal article" date="2020" name="Stud. Mycol.">
        <title>101 Dothideomycetes genomes: a test case for predicting lifestyles and emergence of pathogens.</title>
        <authorList>
            <person name="Haridas S."/>
            <person name="Albert R."/>
            <person name="Binder M."/>
            <person name="Bloem J."/>
            <person name="Labutti K."/>
            <person name="Salamov A."/>
            <person name="Andreopoulos B."/>
            <person name="Baker S."/>
            <person name="Barry K."/>
            <person name="Bills G."/>
            <person name="Bluhm B."/>
            <person name="Cannon C."/>
            <person name="Castanera R."/>
            <person name="Culley D."/>
            <person name="Daum C."/>
            <person name="Ezra D."/>
            <person name="Gonzalez J."/>
            <person name="Henrissat B."/>
            <person name="Kuo A."/>
            <person name="Liang C."/>
            <person name="Lipzen A."/>
            <person name="Lutzoni F."/>
            <person name="Magnuson J."/>
            <person name="Mondo S."/>
            <person name="Nolan M."/>
            <person name="Ohm R."/>
            <person name="Pangilinan J."/>
            <person name="Park H.-J."/>
            <person name="Ramirez L."/>
            <person name="Alfaro M."/>
            <person name="Sun H."/>
            <person name="Tritt A."/>
            <person name="Yoshinaga Y."/>
            <person name="Zwiers L.-H."/>
            <person name="Turgeon B."/>
            <person name="Goodwin S."/>
            <person name="Spatafora J."/>
            <person name="Crous P."/>
            <person name="Grigoriev I."/>
        </authorList>
    </citation>
    <scope>NUCLEOTIDE SEQUENCE</scope>
    <source>
        <strain evidence="1">CBS 107.79</strain>
    </source>
</reference>
<evidence type="ECO:0000313" key="1">
    <source>
        <dbReference type="EMBL" id="KAF1969308.1"/>
    </source>
</evidence>